<name>K3XQD7_SETIT</name>
<dbReference type="Gramene" id="KQL08454">
    <property type="protein sequence ID" value="KQL08454"/>
    <property type="gene ID" value="SETIT_004122mg"/>
</dbReference>
<evidence type="ECO:0000313" key="2">
    <source>
        <dbReference type="Proteomes" id="UP000004995"/>
    </source>
</evidence>
<reference evidence="1" key="2">
    <citation type="submission" date="2018-08" db="UniProtKB">
        <authorList>
            <consortium name="EnsemblPlants"/>
        </authorList>
    </citation>
    <scope>IDENTIFICATION</scope>
    <source>
        <strain evidence="1">Yugu1</strain>
    </source>
</reference>
<accession>K3XQD7</accession>
<dbReference type="EnsemblPlants" id="KQL08454">
    <property type="protein sequence ID" value="KQL08454"/>
    <property type="gene ID" value="SETIT_004122mg"/>
</dbReference>
<reference evidence="2" key="1">
    <citation type="journal article" date="2012" name="Nat. Biotechnol.">
        <title>Reference genome sequence of the model plant Setaria.</title>
        <authorList>
            <person name="Bennetzen J.L."/>
            <person name="Schmutz J."/>
            <person name="Wang H."/>
            <person name="Percifield R."/>
            <person name="Hawkins J."/>
            <person name="Pontaroli A.C."/>
            <person name="Estep M."/>
            <person name="Feng L."/>
            <person name="Vaughn J.N."/>
            <person name="Grimwood J."/>
            <person name="Jenkins J."/>
            <person name="Barry K."/>
            <person name="Lindquist E."/>
            <person name="Hellsten U."/>
            <person name="Deshpande S."/>
            <person name="Wang X."/>
            <person name="Wu X."/>
            <person name="Mitros T."/>
            <person name="Triplett J."/>
            <person name="Yang X."/>
            <person name="Ye C.Y."/>
            <person name="Mauro-Herrera M."/>
            <person name="Wang L."/>
            <person name="Li P."/>
            <person name="Sharma M."/>
            <person name="Sharma R."/>
            <person name="Ronald P.C."/>
            <person name="Panaud O."/>
            <person name="Kellogg E.A."/>
            <person name="Brutnell T.P."/>
            <person name="Doust A.N."/>
            <person name="Tuskan G.A."/>
            <person name="Rokhsar D."/>
            <person name="Devos K.M."/>
        </authorList>
    </citation>
    <scope>NUCLEOTIDE SEQUENCE [LARGE SCALE GENOMIC DNA]</scope>
    <source>
        <strain evidence="2">cv. Yugu1</strain>
    </source>
</reference>
<dbReference type="InParanoid" id="K3XQD7"/>
<dbReference type="EMBL" id="AGNK02003444">
    <property type="status" value="NOT_ANNOTATED_CDS"/>
    <property type="molecule type" value="Genomic_DNA"/>
</dbReference>
<keyword evidence="2" id="KW-1185">Reference proteome</keyword>
<evidence type="ECO:0000313" key="1">
    <source>
        <dbReference type="EnsemblPlants" id="KQL08454"/>
    </source>
</evidence>
<dbReference type="AlphaFoldDB" id="K3XQD7"/>
<dbReference type="Proteomes" id="UP000004995">
    <property type="component" value="Unassembled WGS sequence"/>
</dbReference>
<proteinExistence type="predicted"/>
<dbReference type="HOGENOM" id="CLU_3351983_0_0_1"/>
<sequence>MFICCGFPIPIRPTGFRSADFITAATKIIALFWEDIQ</sequence>
<protein>
    <submittedName>
        <fullName evidence="1">Uncharacterized protein</fullName>
    </submittedName>
</protein>
<organism evidence="1 2">
    <name type="scientific">Setaria italica</name>
    <name type="common">Foxtail millet</name>
    <name type="synonym">Panicum italicum</name>
    <dbReference type="NCBI Taxonomy" id="4555"/>
    <lineage>
        <taxon>Eukaryota</taxon>
        <taxon>Viridiplantae</taxon>
        <taxon>Streptophyta</taxon>
        <taxon>Embryophyta</taxon>
        <taxon>Tracheophyta</taxon>
        <taxon>Spermatophyta</taxon>
        <taxon>Magnoliopsida</taxon>
        <taxon>Liliopsida</taxon>
        <taxon>Poales</taxon>
        <taxon>Poaceae</taxon>
        <taxon>PACMAD clade</taxon>
        <taxon>Panicoideae</taxon>
        <taxon>Panicodae</taxon>
        <taxon>Paniceae</taxon>
        <taxon>Cenchrinae</taxon>
        <taxon>Setaria</taxon>
    </lineage>
</organism>